<evidence type="ECO:0000256" key="7">
    <source>
        <dbReference type="SAM" id="MobiDB-lite"/>
    </source>
</evidence>
<evidence type="ECO:0000256" key="3">
    <source>
        <dbReference type="ARBA" id="ARBA00022824"/>
    </source>
</evidence>
<evidence type="ECO:0000256" key="6">
    <source>
        <dbReference type="RuleBase" id="RU364120"/>
    </source>
</evidence>
<comment type="subcellular location">
    <subcellularLocation>
        <location evidence="6">Membrane</location>
        <topology evidence="6">Single-pass membrane protein</topology>
    </subcellularLocation>
    <subcellularLocation>
        <location evidence="6">Endoplasmic reticulum membrane</location>
        <topology evidence="6">Single-pass membrane protein</topology>
    </subcellularLocation>
</comment>
<name>A0AAE0UGA1_SORBR</name>
<comment type="function">
    <text evidence="6">Interacts with target proteins during translocation into the lumen of the endoplasmic reticulum. Protects unfolded target proteins against degradation and facilitate correct glycosylation.</text>
</comment>
<comment type="similarity">
    <text evidence="1 6">Belongs to the RAMP4 family.</text>
</comment>
<gene>
    <name evidence="8" type="ORF">B0T20DRAFT_388647</name>
</gene>
<evidence type="ECO:0000256" key="4">
    <source>
        <dbReference type="ARBA" id="ARBA00022989"/>
    </source>
</evidence>
<organism evidence="8 9">
    <name type="scientific">Sordaria brevicollis</name>
    <dbReference type="NCBI Taxonomy" id="83679"/>
    <lineage>
        <taxon>Eukaryota</taxon>
        <taxon>Fungi</taxon>
        <taxon>Dikarya</taxon>
        <taxon>Ascomycota</taxon>
        <taxon>Pezizomycotina</taxon>
        <taxon>Sordariomycetes</taxon>
        <taxon>Sordariomycetidae</taxon>
        <taxon>Sordariales</taxon>
        <taxon>Sordariaceae</taxon>
        <taxon>Sordaria</taxon>
    </lineage>
</organism>
<evidence type="ECO:0000256" key="2">
    <source>
        <dbReference type="ARBA" id="ARBA00022692"/>
    </source>
</evidence>
<keyword evidence="4 6" id="KW-1133">Transmembrane helix</keyword>
<proteinExistence type="inferred from homology"/>
<keyword evidence="3 6" id="KW-0256">Endoplasmic reticulum</keyword>
<feature type="region of interest" description="Disordered" evidence="7">
    <location>
        <begin position="58"/>
        <end position="96"/>
    </location>
</feature>
<evidence type="ECO:0000256" key="5">
    <source>
        <dbReference type="ARBA" id="ARBA00023136"/>
    </source>
</evidence>
<dbReference type="Pfam" id="PF06624">
    <property type="entry name" value="RAMP4"/>
    <property type="match status" value="1"/>
</dbReference>
<dbReference type="AlphaFoldDB" id="A0AAE0UGA1"/>
<comment type="caution">
    <text evidence="8">The sequence shown here is derived from an EMBL/GenBank/DDBJ whole genome shotgun (WGS) entry which is preliminary data.</text>
</comment>
<dbReference type="InterPro" id="IPR010580">
    <property type="entry name" value="ER_stress-assoc"/>
</dbReference>
<dbReference type="EMBL" id="JAUTDP010000001">
    <property type="protein sequence ID" value="KAK3402968.1"/>
    <property type="molecule type" value="Genomic_DNA"/>
</dbReference>
<feature type="compositionally biased region" description="Basic and acidic residues" evidence="7">
    <location>
        <begin position="75"/>
        <end position="96"/>
    </location>
</feature>
<dbReference type="GO" id="GO:0005789">
    <property type="term" value="C:endoplasmic reticulum membrane"/>
    <property type="evidence" value="ECO:0007669"/>
    <property type="project" value="UniProtKB-SubCell"/>
</dbReference>
<dbReference type="Proteomes" id="UP001281003">
    <property type="component" value="Unassembled WGS sequence"/>
</dbReference>
<sequence>MDHWIGDIHKLLPFGASVGVVENRGRRCPPALPNGRVMLDEKQHGIWSIGGFNLANPLSRNQAQTPQQRRANLKFQKDQEARRGKSEDQIKKRVEKAPKSPISMFWLVVLGFVVFGGLVFEVLSRLFLN</sequence>
<protein>
    <recommendedName>
        <fullName evidence="6">Stress-associated endoplasmic reticulum protein</fullName>
    </recommendedName>
</protein>
<accession>A0AAE0UGA1</accession>
<evidence type="ECO:0000313" key="9">
    <source>
        <dbReference type="Proteomes" id="UP001281003"/>
    </source>
</evidence>
<keyword evidence="2 6" id="KW-0812">Transmembrane</keyword>
<evidence type="ECO:0000313" key="8">
    <source>
        <dbReference type="EMBL" id="KAK3402968.1"/>
    </source>
</evidence>
<feature type="transmembrane region" description="Helical" evidence="6">
    <location>
        <begin position="102"/>
        <end position="123"/>
    </location>
</feature>
<reference evidence="8" key="1">
    <citation type="journal article" date="2023" name="Mol. Phylogenet. Evol.">
        <title>Genome-scale phylogeny and comparative genomics of the fungal order Sordariales.</title>
        <authorList>
            <person name="Hensen N."/>
            <person name="Bonometti L."/>
            <person name="Westerberg I."/>
            <person name="Brannstrom I.O."/>
            <person name="Guillou S."/>
            <person name="Cros-Aarteil S."/>
            <person name="Calhoun S."/>
            <person name="Haridas S."/>
            <person name="Kuo A."/>
            <person name="Mondo S."/>
            <person name="Pangilinan J."/>
            <person name="Riley R."/>
            <person name="LaButti K."/>
            <person name="Andreopoulos B."/>
            <person name="Lipzen A."/>
            <person name="Chen C."/>
            <person name="Yan M."/>
            <person name="Daum C."/>
            <person name="Ng V."/>
            <person name="Clum A."/>
            <person name="Steindorff A."/>
            <person name="Ohm R.A."/>
            <person name="Martin F."/>
            <person name="Silar P."/>
            <person name="Natvig D.O."/>
            <person name="Lalanne C."/>
            <person name="Gautier V."/>
            <person name="Ament-Velasquez S.L."/>
            <person name="Kruys A."/>
            <person name="Hutchinson M.I."/>
            <person name="Powell A.J."/>
            <person name="Barry K."/>
            <person name="Miller A.N."/>
            <person name="Grigoriev I.V."/>
            <person name="Debuchy R."/>
            <person name="Gladieux P."/>
            <person name="Hiltunen Thoren M."/>
            <person name="Johannesson H."/>
        </authorList>
    </citation>
    <scope>NUCLEOTIDE SEQUENCE</scope>
    <source>
        <strain evidence="8">FGSC 1904</strain>
    </source>
</reference>
<reference evidence="8" key="2">
    <citation type="submission" date="2023-07" db="EMBL/GenBank/DDBJ databases">
        <authorList>
            <consortium name="Lawrence Berkeley National Laboratory"/>
            <person name="Haridas S."/>
            <person name="Hensen N."/>
            <person name="Bonometti L."/>
            <person name="Westerberg I."/>
            <person name="Brannstrom I.O."/>
            <person name="Guillou S."/>
            <person name="Cros-Aarteil S."/>
            <person name="Calhoun S."/>
            <person name="Kuo A."/>
            <person name="Mondo S."/>
            <person name="Pangilinan J."/>
            <person name="Riley R."/>
            <person name="LaButti K."/>
            <person name="Andreopoulos B."/>
            <person name="Lipzen A."/>
            <person name="Chen C."/>
            <person name="Yanf M."/>
            <person name="Daum C."/>
            <person name="Ng V."/>
            <person name="Clum A."/>
            <person name="Steindorff A."/>
            <person name="Ohm R."/>
            <person name="Martin F."/>
            <person name="Silar P."/>
            <person name="Natvig D."/>
            <person name="Lalanne C."/>
            <person name="Gautier V."/>
            <person name="Ament-velasquez S.L."/>
            <person name="Kruys A."/>
            <person name="Hutchinson M.I."/>
            <person name="Powell A.J."/>
            <person name="Barry K."/>
            <person name="Miller A.N."/>
            <person name="Grigoriev I.V."/>
            <person name="Debuchy R."/>
            <person name="Gladieux P."/>
            <person name="Thoren M.H."/>
            <person name="Johannesson H."/>
        </authorList>
    </citation>
    <scope>NUCLEOTIDE SEQUENCE</scope>
    <source>
        <strain evidence="8">FGSC 1904</strain>
    </source>
</reference>
<feature type="compositionally biased region" description="Polar residues" evidence="7">
    <location>
        <begin position="58"/>
        <end position="70"/>
    </location>
</feature>
<keyword evidence="9" id="KW-1185">Reference proteome</keyword>
<keyword evidence="5 6" id="KW-0472">Membrane</keyword>
<evidence type="ECO:0000256" key="1">
    <source>
        <dbReference type="ARBA" id="ARBA00005500"/>
    </source>
</evidence>